<keyword evidence="2" id="KW-1185">Reference proteome</keyword>
<evidence type="ECO:0000313" key="1">
    <source>
        <dbReference type="EMBL" id="KAJ7104467.1"/>
    </source>
</evidence>
<organism evidence="1 2">
    <name type="scientific">Mycena belliarum</name>
    <dbReference type="NCBI Taxonomy" id="1033014"/>
    <lineage>
        <taxon>Eukaryota</taxon>
        <taxon>Fungi</taxon>
        <taxon>Dikarya</taxon>
        <taxon>Basidiomycota</taxon>
        <taxon>Agaricomycotina</taxon>
        <taxon>Agaricomycetes</taxon>
        <taxon>Agaricomycetidae</taxon>
        <taxon>Agaricales</taxon>
        <taxon>Marasmiineae</taxon>
        <taxon>Mycenaceae</taxon>
        <taxon>Mycena</taxon>
    </lineage>
</organism>
<gene>
    <name evidence="1" type="ORF">B0H15DRAFT_27044</name>
</gene>
<dbReference type="EMBL" id="JARJCN010000001">
    <property type="protein sequence ID" value="KAJ7104467.1"/>
    <property type="molecule type" value="Genomic_DNA"/>
</dbReference>
<dbReference type="Proteomes" id="UP001222325">
    <property type="component" value="Unassembled WGS sequence"/>
</dbReference>
<reference evidence="1" key="1">
    <citation type="submission" date="2023-03" db="EMBL/GenBank/DDBJ databases">
        <title>Massive genome expansion in bonnet fungi (Mycena s.s.) driven by repeated elements and novel gene families across ecological guilds.</title>
        <authorList>
            <consortium name="Lawrence Berkeley National Laboratory"/>
            <person name="Harder C.B."/>
            <person name="Miyauchi S."/>
            <person name="Viragh M."/>
            <person name="Kuo A."/>
            <person name="Thoen E."/>
            <person name="Andreopoulos B."/>
            <person name="Lu D."/>
            <person name="Skrede I."/>
            <person name="Drula E."/>
            <person name="Henrissat B."/>
            <person name="Morin E."/>
            <person name="Kohler A."/>
            <person name="Barry K."/>
            <person name="LaButti K."/>
            <person name="Morin E."/>
            <person name="Salamov A."/>
            <person name="Lipzen A."/>
            <person name="Mereny Z."/>
            <person name="Hegedus B."/>
            <person name="Baldrian P."/>
            <person name="Stursova M."/>
            <person name="Weitz H."/>
            <person name="Taylor A."/>
            <person name="Grigoriev I.V."/>
            <person name="Nagy L.G."/>
            <person name="Martin F."/>
            <person name="Kauserud H."/>
        </authorList>
    </citation>
    <scope>NUCLEOTIDE SEQUENCE</scope>
    <source>
        <strain evidence="1">CBHHK173m</strain>
    </source>
</reference>
<proteinExistence type="predicted"/>
<protein>
    <submittedName>
        <fullName evidence="1">Uncharacterized protein</fullName>
    </submittedName>
</protein>
<accession>A0AAD6UJ08</accession>
<evidence type="ECO:0000313" key="2">
    <source>
        <dbReference type="Proteomes" id="UP001222325"/>
    </source>
</evidence>
<name>A0AAD6UJ08_9AGAR</name>
<sequence>MAQSTSSPSLPQELKNAIIGYLHDCTDDLKACALSSRSLLHVSQSYLFYDVSVYHPRNRSDDRPMEAEDCAFVHAALGRLAAVLVESPHLLQHIRSLAITTYLNVVLLVADMGLTHLQTLVLYSDITGVVEGPLVAPLQRLIALESLTRVEVSAAAFSTQIFSSCSQNLTELAFDAAEDDDGLILSPAPTRTEIKCLQLCNSPFSSNCWLTSSDCPFNFVHLVDVAILASMSASVRRILDSAKQSTVVALKLTASDIALGRLDLARFSALRQIYLVVPHICHIVSLLSSISDLDCMNIIQKITFDLEDTFCDHHWSLAAETRLARFDAALANLPLFSLREVVFRLPRMESEDLWESEAILKRALCGLNSQRILRVEGKAG</sequence>
<comment type="caution">
    <text evidence="1">The sequence shown here is derived from an EMBL/GenBank/DDBJ whole genome shotgun (WGS) entry which is preliminary data.</text>
</comment>
<dbReference type="AlphaFoldDB" id="A0AAD6UJ08"/>